<evidence type="ECO:0000313" key="2">
    <source>
        <dbReference type="Proteomes" id="UP000011693"/>
    </source>
</evidence>
<name>M0A3E4_9EURY</name>
<gene>
    <name evidence="1" type="ORF">C482_20556</name>
</gene>
<protein>
    <submittedName>
        <fullName evidence="1">Uncharacterized protein</fullName>
    </submittedName>
</protein>
<proteinExistence type="predicted"/>
<organism evidence="1 2">
    <name type="scientific">Natrialba chahannaoensis JCM 10990</name>
    <dbReference type="NCBI Taxonomy" id="1227492"/>
    <lineage>
        <taxon>Archaea</taxon>
        <taxon>Methanobacteriati</taxon>
        <taxon>Methanobacteriota</taxon>
        <taxon>Stenosarchaea group</taxon>
        <taxon>Halobacteria</taxon>
        <taxon>Halobacteriales</taxon>
        <taxon>Natrialbaceae</taxon>
        <taxon>Natrialba</taxon>
    </lineage>
</organism>
<dbReference type="EMBL" id="AOIN01000100">
    <property type="protein sequence ID" value="ELY93104.1"/>
    <property type="molecule type" value="Genomic_DNA"/>
</dbReference>
<dbReference type="Proteomes" id="UP000011693">
    <property type="component" value="Unassembled WGS sequence"/>
</dbReference>
<dbReference type="PATRIC" id="fig|1227492.4.peg.4098"/>
<comment type="caution">
    <text evidence="1">The sequence shown here is derived from an EMBL/GenBank/DDBJ whole genome shotgun (WGS) entry which is preliminary data.</text>
</comment>
<reference evidence="1 2" key="1">
    <citation type="journal article" date="2014" name="PLoS Genet.">
        <title>Phylogenetically driven sequencing of extremely halophilic archaea reveals strategies for static and dynamic osmo-response.</title>
        <authorList>
            <person name="Becker E.A."/>
            <person name="Seitzer P.M."/>
            <person name="Tritt A."/>
            <person name="Larsen D."/>
            <person name="Krusor M."/>
            <person name="Yao A.I."/>
            <person name="Wu D."/>
            <person name="Madern D."/>
            <person name="Eisen J.A."/>
            <person name="Darling A.E."/>
            <person name="Facciotti M.T."/>
        </authorList>
    </citation>
    <scope>NUCLEOTIDE SEQUENCE [LARGE SCALE GENOMIC DNA]</scope>
    <source>
        <strain evidence="1 2">JCM 10990</strain>
    </source>
</reference>
<dbReference type="STRING" id="1227492.C482_20556"/>
<dbReference type="AlphaFoldDB" id="M0A3E4"/>
<evidence type="ECO:0000313" key="1">
    <source>
        <dbReference type="EMBL" id="ELY93104.1"/>
    </source>
</evidence>
<sequence>MVKIDPRLDSRTFLQTEADPYVYVDGDDVRDPETGDIQPAFIATLEHGPNLRRRHPVRQWCTRDLSR</sequence>
<accession>M0A3E4</accession>
<keyword evidence="2" id="KW-1185">Reference proteome</keyword>